<reference evidence="2" key="1">
    <citation type="submission" date="2021-01" db="EMBL/GenBank/DDBJ databases">
        <title>Modified the classification status of verrucomicrobia.</title>
        <authorList>
            <person name="Feng X."/>
        </authorList>
    </citation>
    <scope>NUCLEOTIDE SEQUENCE</scope>
    <source>
        <strain evidence="2">JCM 18052</strain>
    </source>
</reference>
<evidence type="ECO:0000313" key="2">
    <source>
        <dbReference type="EMBL" id="MBK1814894.1"/>
    </source>
</evidence>
<accession>A0A934R488</accession>
<evidence type="ECO:0000313" key="3">
    <source>
        <dbReference type="Proteomes" id="UP000600139"/>
    </source>
</evidence>
<comment type="caution">
    <text evidence="2">The sequence shown here is derived from an EMBL/GenBank/DDBJ whole genome shotgun (WGS) entry which is preliminary data.</text>
</comment>
<dbReference type="EMBL" id="JAENIK010000004">
    <property type="protein sequence ID" value="MBK1814894.1"/>
    <property type="molecule type" value="Genomic_DNA"/>
</dbReference>
<feature type="region of interest" description="Disordered" evidence="1">
    <location>
        <begin position="51"/>
        <end position="72"/>
    </location>
</feature>
<organism evidence="2 3">
    <name type="scientific">Luteolibacter yonseiensis</name>
    <dbReference type="NCBI Taxonomy" id="1144680"/>
    <lineage>
        <taxon>Bacteria</taxon>
        <taxon>Pseudomonadati</taxon>
        <taxon>Verrucomicrobiota</taxon>
        <taxon>Verrucomicrobiia</taxon>
        <taxon>Verrucomicrobiales</taxon>
        <taxon>Verrucomicrobiaceae</taxon>
        <taxon>Luteolibacter</taxon>
    </lineage>
</organism>
<dbReference type="AlphaFoldDB" id="A0A934R488"/>
<dbReference type="Proteomes" id="UP000600139">
    <property type="component" value="Unassembled WGS sequence"/>
</dbReference>
<feature type="region of interest" description="Disordered" evidence="1">
    <location>
        <begin position="248"/>
        <end position="317"/>
    </location>
</feature>
<dbReference type="RefSeq" id="WP_200349842.1">
    <property type="nucleotide sequence ID" value="NZ_BAABHZ010000010.1"/>
</dbReference>
<gene>
    <name evidence="2" type="ORF">JIN84_04660</name>
</gene>
<proteinExistence type="predicted"/>
<feature type="compositionally biased region" description="Basic and acidic residues" evidence="1">
    <location>
        <begin position="277"/>
        <end position="298"/>
    </location>
</feature>
<protein>
    <submittedName>
        <fullName evidence="2">Uncharacterized protein</fullName>
    </submittedName>
</protein>
<evidence type="ECO:0000256" key="1">
    <source>
        <dbReference type="SAM" id="MobiDB-lite"/>
    </source>
</evidence>
<sequence length="317" mass="35664">MSTLRSIIPLAAGLAIGATGAILFIQSMPPPEGSAEERVAKLEAELKQSNNRVASLEALDPQGSKRPGRTLKDGLRSIADDFREGRPVTPEDVFRATQPLIRDLAPIFDRMRTKELQRRSDELSGELARKYSLTPDQQESLKKWLDVRAEEEAKRFTALISQKGVKMEDLNAATNDIRIEDGLESFMRNTLSPDKYVGFKAEHMREKVESVQKEADMKVERLDQIVKLDDDQRGQVFGMLARGARDYDPEMRFEGQGTDSTLSGKSKQDAILSVLRPDQRASYEEARAKQRAETEKELGSIGLSLPEDFDSRDFLEF</sequence>
<keyword evidence="3" id="KW-1185">Reference proteome</keyword>
<name>A0A934R488_9BACT</name>